<accession>A0A327SMC2</accession>
<dbReference type="EMBL" id="QLLR01000013">
    <property type="protein sequence ID" value="RAJ29565.1"/>
    <property type="molecule type" value="Genomic_DNA"/>
</dbReference>
<sequence>MKKIVLGAFLLLCASFAANAATPTEFTIETSCGSSYSGSCDGCSVQDIVDVALALDDLDCG</sequence>
<dbReference type="AlphaFoldDB" id="A0A327SMC2"/>
<comment type="caution">
    <text evidence="2">The sequence shown here is derived from an EMBL/GenBank/DDBJ whole genome shotgun (WGS) entry which is preliminary data.</text>
</comment>
<gene>
    <name evidence="2" type="ORF">LY11_02828</name>
</gene>
<dbReference type="Proteomes" id="UP000249754">
    <property type="component" value="Unassembled WGS sequence"/>
</dbReference>
<protein>
    <submittedName>
        <fullName evidence="2">Uncharacterized protein</fullName>
    </submittedName>
</protein>
<evidence type="ECO:0000313" key="3">
    <source>
        <dbReference type="Proteomes" id="UP000249754"/>
    </source>
</evidence>
<dbReference type="RefSeq" id="WP_111634289.1">
    <property type="nucleotide sequence ID" value="NZ_QLLR01000013.1"/>
</dbReference>
<feature type="signal peptide" evidence="1">
    <location>
        <begin position="1"/>
        <end position="20"/>
    </location>
</feature>
<name>A0A327SMC2_9SPHI</name>
<evidence type="ECO:0000313" key="2">
    <source>
        <dbReference type="EMBL" id="RAJ29565.1"/>
    </source>
</evidence>
<organism evidence="2 3">
    <name type="scientific">Pedobacter cryoconitis</name>
    <dbReference type="NCBI Taxonomy" id="188932"/>
    <lineage>
        <taxon>Bacteria</taxon>
        <taxon>Pseudomonadati</taxon>
        <taxon>Bacteroidota</taxon>
        <taxon>Sphingobacteriia</taxon>
        <taxon>Sphingobacteriales</taxon>
        <taxon>Sphingobacteriaceae</taxon>
        <taxon>Pedobacter</taxon>
    </lineage>
</organism>
<evidence type="ECO:0000256" key="1">
    <source>
        <dbReference type="SAM" id="SignalP"/>
    </source>
</evidence>
<keyword evidence="1" id="KW-0732">Signal</keyword>
<feature type="chain" id="PRO_5016305830" evidence="1">
    <location>
        <begin position="21"/>
        <end position="61"/>
    </location>
</feature>
<proteinExistence type="predicted"/>
<reference evidence="2 3" key="1">
    <citation type="submission" date="2018-06" db="EMBL/GenBank/DDBJ databases">
        <title>Genomic Encyclopedia of Archaeal and Bacterial Type Strains, Phase II (KMG-II): from individual species to whole genera.</title>
        <authorList>
            <person name="Goeker M."/>
        </authorList>
    </citation>
    <scope>NUCLEOTIDE SEQUENCE [LARGE SCALE GENOMIC DNA]</scope>
    <source>
        <strain evidence="2 3">DSM 14825</strain>
    </source>
</reference>